<dbReference type="FunFam" id="3.55.40.20:FF:000001">
    <property type="entry name" value="Superoxide dismutase"/>
    <property type="match status" value="1"/>
</dbReference>
<feature type="binding site" evidence="7">
    <location>
        <position position="224"/>
    </location>
    <ligand>
        <name>Mn(2+)</name>
        <dbReference type="ChEBI" id="CHEBI:29035"/>
    </ligand>
</feature>
<dbReference type="InterPro" id="IPR001189">
    <property type="entry name" value="Mn/Fe_SOD"/>
</dbReference>
<evidence type="ECO:0000256" key="5">
    <source>
        <dbReference type="ARBA" id="ARBA00023004"/>
    </source>
</evidence>
<evidence type="ECO:0000256" key="6">
    <source>
        <dbReference type="ARBA" id="ARBA00049204"/>
    </source>
</evidence>
<dbReference type="PROSITE" id="PS00088">
    <property type="entry name" value="SOD_MN"/>
    <property type="match status" value="1"/>
</dbReference>
<evidence type="ECO:0000259" key="9">
    <source>
        <dbReference type="Pfam" id="PF00081"/>
    </source>
</evidence>
<dbReference type="Gene3D" id="3.55.40.20">
    <property type="entry name" value="Iron/manganese superoxide dismutase, C-terminal domain"/>
    <property type="match status" value="1"/>
</dbReference>
<dbReference type="Gene3D" id="1.10.287.990">
    <property type="entry name" value="Fe,Mn superoxide dismutase (SOD) domain"/>
    <property type="match status" value="1"/>
</dbReference>
<comment type="cofactor">
    <cofactor evidence="1">
        <name>Fe cation</name>
        <dbReference type="ChEBI" id="CHEBI:24875"/>
    </cofactor>
</comment>
<feature type="binding site" evidence="7">
    <location>
        <position position="138"/>
    </location>
    <ligand>
        <name>Mn(2+)</name>
        <dbReference type="ChEBI" id="CHEBI:29035"/>
    </ligand>
</feature>
<evidence type="ECO:0000256" key="2">
    <source>
        <dbReference type="ARBA" id="ARBA00008714"/>
    </source>
</evidence>
<comment type="catalytic activity">
    <reaction evidence="6 8">
        <text>2 superoxide + 2 H(+) = H2O2 + O2</text>
        <dbReference type="Rhea" id="RHEA:20696"/>
        <dbReference type="ChEBI" id="CHEBI:15378"/>
        <dbReference type="ChEBI" id="CHEBI:15379"/>
        <dbReference type="ChEBI" id="CHEBI:16240"/>
        <dbReference type="ChEBI" id="CHEBI:18421"/>
        <dbReference type="EC" id="1.15.1.1"/>
    </reaction>
</comment>
<evidence type="ECO:0000256" key="4">
    <source>
        <dbReference type="ARBA" id="ARBA00023002"/>
    </source>
</evidence>
<organism evidence="11">
    <name type="scientific">Auxenochlorella protothecoides</name>
    <name type="common">Green microalga</name>
    <name type="synonym">Chlorella protothecoides</name>
    <dbReference type="NCBI Taxonomy" id="3075"/>
    <lineage>
        <taxon>Eukaryota</taxon>
        <taxon>Viridiplantae</taxon>
        <taxon>Chlorophyta</taxon>
        <taxon>core chlorophytes</taxon>
        <taxon>Trebouxiophyceae</taxon>
        <taxon>Chlorellales</taxon>
        <taxon>Chlorellaceae</taxon>
        <taxon>Auxenochlorella</taxon>
    </lineage>
</organism>
<reference evidence="11" key="1">
    <citation type="submission" date="2015-08" db="EMBL/GenBank/DDBJ databases">
        <authorList>
            <person name="Babu N.S."/>
            <person name="Beckwith C.J."/>
            <person name="Beseler K.G."/>
            <person name="Brison A."/>
            <person name="Carone J.V."/>
            <person name="Caskin T.P."/>
            <person name="Diamond M."/>
            <person name="Durham M.E."/>
            <person name="Foxe J.M."/>
            <person name="Go M."/>
            <person name="Henderson B.A."/>
            <person name="Jones I.B."/>
            <person name="McGettigan J.A."/>
            <person name="Micheletti S.J."/>
            <person name="Nasrallah M.E."/>
            <person name="Ortiz D."/>
            <person name="Piller C.R."/>
            <person name="Privatt S.R."/>
            <person name="Schneider S.L."/>
            <person name="Sharp S."/>
            <person name="Smith T.C."/>
            <person name="Stanton J.D."/>
            <person name="Ullery H.E."/>
            <person name="Wilson R.J."/>
            <person name="Serrano M.G."/>
            <person name="Buck G."/>
            <person name="Lee V."/>
            <person name="Wang Y."/>
            <person name="Carvalho R."/>
            <person name="Voegtly L."/>
            <person name="Shi R."/>
            <person name="Duckworth R."/>
            <person name="Johnson A."/>
            <person name="Loviza R."/>
            <person name="Walstead R."/>
            <person name="Shah Z."/>
            <person name="Kiflezghi M."/>
            <person name="Wade K."/>
            <person name="Ball S.L."/>
            <person name="Bradley K.W."/>
            <person name="Asai D.J."/>
            <person name="Bowman C.A."/>
            <person name="Russell D.A."/>
            <person name="Pope W.H."/>
            <person name="Jacobs-Sera D."/>
            <person name="Hendrix R.W."/>
            <person name="Hatfull G.F."/>
        </authorList>
    </citation>
    <scope>NUCLEOTIDE SEQUENCE</scope>
</reference>
<evidence type="ECO:0000259" key="10">
    <source>
        <dbReference type="Pfam" id="PF02777"/>
    </source>
</evidence>
<dbReference type="PIRSF" id="PIRSF000349">
    <property type="entry name" value="SODismutase"/>
    <property type="match status" value="1"/>
</dbReference>
<dbReference type="InterPro" id="IPR019833">
    <property type="entry name" value="Mn/Fe_SOD_BS"/>
</dbReference>
<dbReference type="GO" id="GO:0004784">
    <property type="term" value="F:superoxide dismutase activity"/>
    <property type="evidence" value="ECO:0007669"/>
    <property type="project" value="UniProtKB-EC"/>
</dbReference>
<dbReference type="SUPFAM" id="SSF46609">
    <property type="entry name" value="Fe,Mn superoxide dismutase (SOD), N-terminal domain"/>
    <property type="match status" value="1"/>
</dbReference>
<dbReference type="PANTHER" id="PTHR42769:SF3">
    <property type="entry name" value="SUPEROXIDE DISMUTASE [FE] 2, CHLOROPLASTIC"/>
    <property type="match status" value="1"/>
</dbReference>
<gene>
    <name evidence="11" type="ORF">g.6045</name>
</gene>
<keyword evidence="4 8" id="KW-0560">Oxidoreductase</keyword>
<dbReference type="EC" id="1.15.1.1" evidence="8"/>
<feature type="binding site" evidence="7">
    <location>
        <position position="86"/>
    </location>
    <ligand>
        <name>Mn(2+)</name>
        <dbReference type="ChEBI" id="CHEBI:29035"/>
    </ligand>
</feature>
<dbReference type="GO" id="GO:0042644">
    <property type="term" value="C:chloroplast nucleoid"/>
    <property type="evidence" value="ECO:0007669"/>
    <property type="project" value="TreeGrafter"/>
</dbReference>
<dbReference type="EMBL" id="GDKF01006754">
    <property type="protein sequence ID" value="JAT71868.1"/>
    <property type="molecule type" value="Transcribed_RNA"/>
</dbReference>
<name>A0A1D1ZY29_AUXPR</name>
<dbReference type="InterPro" id="IPR019831">
    <property type="entry name" value="Mn/Fe_SOD_N"/>
</dbReference>
<comment type="function">
    <text evidence="8">Destroys radicals which are normally produced within the cells and which are toxic to biological systems.</text>
</comment>
<dbReference type="InterPro" id="IPR036324">
    <property type="entry name" value="Mn/Fe_SOD_N_sf"/>
</dbReference>
<keyword evidence="3 7" id="KW-0479">Metal-binding</keyword>
<accession>A0A1D1ZY29</accession>
<evidence type="ECO:0000256" key="7">
    <source>
        <dbReference type="PIRSR" id="PIRSR000349-1"/>
    </source>
</evidence>
<feature type="domain" description="Manganese/iron superoxide dismutase N-terminal" evidence="9">
    <location>
        <begin position="61"/>
        <end position="146"/>
    </location>
</feature>
<dbReference type="SUPFAM" id="SSF54719">
    <property type="entry name" value="Fe,Mn superoxide dismutase (SOD), C-terminal domain"/>
    <property type="match status" value="1"/>
</dbReference>
<proteinExistence type="inferred from homology"/>
<keyword evidence="5" id="KW-0408">Iron</keyword>
<feature type="binding site" evidence="7">
    <location>
        <position position="220"/>
    </location>
    <ligand>
        <name>Mn(2+)</name>
        <dbReference type="ChEBI" id="CHEBI:29035"/>
    </ligand>
</feature>
<dbReference type="Pfam" id="PF02777">
    <property type="entry name" value="Sod_Fe_C"/>
    <property type="match status" value="1"/>
</dbReference>
<feature type="non-terminal residue" evidence="11">
    <location>
        <position position="1"/>
    </location>
</feature>
<comment type="similarity">
    <text evidence="2 8">Belongs to the iron/manganese superoxide dismutase family.</text>
</comment>
<sequence>RTPFLKIPDSSFARTIAPSFRSKIQMNAMSQKLVMTGRPLGLTTRPCQQRRAARMAPRAAHELPPLPFPIDSLESKGMSKETFEFHWGKHHRAYVTNMNNQIQGSDLEKLSLEELIHKSWNNGEPTPVFNNAAQTLNHTFFWESLSPNGGGEPSGKLAEAIKKEFGSLDKFKEEFGAAGATQFGSGWAWLVEAGGKLAIRKTPNAVNPIVNGEKPLLTLDVWEHAYYLDFQNRRPDFIKNFWNLVNWDKVAERYGA</sequence>
<protein>
    <recommendedName>
        <fullName evidence="8">Superoxide dismutase</fullName>
        <ecNumber evidence="8">1.15.1.1</ecNumber>
    </recommendedName>
</protein>
<evidence type="ECO:0000313" key="11">
    <source>
        <dbReference type="EMBL" id="JAT71868.1"/>
    </source>
</evidence>
<evidence type="ECO:0000256" key="3">
    <source>
        <dbReference type="ARBA" id="ARBA00022723"/>
    </source>
</evidence>
<evidence type="ECO:0000256" key="1">
    <source>
        <dbReference type="ARBA" id="ARBA00001962"/>
    </source>
</evidence>
<dbReference type="PRINTS" id="PR01703">
    <property type="entry name" value="MNSODISMTASE"/>
</dbReference>
<dbReference type="GO" id="GO:0046872">
    <property type="term" value="F:metal ion binding"/>
    <property type="evidence" value="ECO:0007669"/>
    <property type="project" value="UniProtKB-KW"/>
</dbReference>
<evidence type="ECO:0000256" key="8">
    <source>
        <dbReference type="RuleBase" id="RU000414"/>
    </source>
</evidence>
<dbReference type="InterPro" id="IPR019832">
    <property type="entry name" value="Mn/Fe_SOD_C"/>
</dbReference>
<dbReference type="PANTHER" id="PTHR42769">
    <property type="entry name" value="SUPEROXIDE DISMUTASE"/>
    <property type="match status" value="1"/>
</dbReference>
<dbReference type="FunFam" id="1.10.287.990:FF:000002">
    <property type="entry name" value="Superoxide dismutase"/>
    <property type="match status" value="1"/>
</dbReference>
<feature type="domain" description="Manganese/iron superoxide dismutase C-terminal" evidence="10">
    <location>
        <begin position="153"/>
        <end position="253"/>
    </location>
</feature>
<dbReference type="AlphaFoldDB" id="A0A1D1ZY29"/>
<dbReference type="Pfam" id="PF00081">
    <property type="entry name" value="Sod_Fe_N"/>
    <property type="match status" value="1"/>
</dbReference>
<dbReference type="InterPro" id="IPR036314">
    <property type="entry name" value="SOD_C_sf"/>
</dbReference>